<dbReference type="Pfam" id="PF20090">
    <property type="entry name" value="DUF6482"/>
    <property type="match status" value="1"/>
</dbReference>
<dbReference type="GeneID" id="75165329"/>
<organism evidence="1 2">
    <name type="scientific">Vibrio alginolyticus</name>
    <dbReference type="NCBI Taxonomy" id="663"/>
    <lineage>
        <taxon>Bacteria</taxon>
        <taxon>Pseudomonadati</taxon>
        <taxon>Pseudomonadota</taxon>
        <taxon>Gammaproteobacteria</taxon>
        <taxon>Vibrionales</taxon>
        <taxon>Vibrionaceae</taxon>
        <taxon>Vibrio</taxon>
    </lineage>
</organism>
<sequence>MAIPLSKLQKYFYVDKLVIHSLDLALYQASVVIDGEAQFITDDNGIFLRAHSLIEMQKKCRNIKANKQVLVHQSAYDEMVGLPEGKRDNQLEVLVRDTKLY</sequence>
<dbReference type="Proteomes" id="UP000565155">
    <property type="component" value="Unassembled WGS sequence"/>
</dbReference>
<dbReference type="STRING" id="663.BAU10_22795"/>
<dbReference type="OrthoDB" id="5600613at2"/>
<dbReference type="InterPro" id="IPR045508">
    <property type="entry name" value="DUF6482"/>
</dbReference>
<accession>A0A0H0YIM5</accession>
<reference evidence="1 2" key="1">
    <citation type="submission" date="2020-04" db="EMBL/GenBank/DDBJ databases">
        <title>Whole-genome sequencing of Vibrio spp. from China reveals different genetic environments of blaCTX-M-14 among diverse lineages.</title>
        <authorList>
            <person name="Zheng Z."/>
            <person name="Ye L."/>
            <person name="Chen S."/>
        </authorList>
    </citation>
    <scope>NUCLEOTIDE SEQUENCE [LARGE SCALE GENOMIC DNA]</scope>
    <source>
        <strain evidence="1 2">Vb1636</strain>
    </source>
</reference>
<dbReference type="RefSeq" id="WP_005374898.1">
    <property type="nucleotide sequence ID" value="NZ_AP023186.1"/>
</dbReference>
<evidence type="ECO:0000313" key="1">
    <source>
        <dbReference type="EMBL" id="NMR74765.1"/>
    </source>
</evidence>
<comment type="caution">
    <text evidence="1">The sequence shown here is derived from an EMBL/GenBank/DDBJ whole genome shotgun (WGS) entry which is preliminary data.</text>
</comment>
<protein>
    <submittedName>
        <fullName evidence="1">Uncharacterized protein</fullName>
    </submittedName>
</protein>
<dbReference type="EMBL" id="JABCMA010000015">
    <property type="protein sequence ID" value="NMR74765.1"/>
    <property type="molecule type" value="Genomic_DNA"/>
</dbReference>
<proteinExistence type="predicted"/>
<gene>
    <name evidence="1" type="ORF">HKB35_14200</name>
</gene>
<name>A0A0H0YIM5_VIBAL</name>
<dbReference type="AlphaFoldDB" id="A0A0H0YIM5"/>
<evidence type="ECO:0000313" key="2">
    <source>
        <dbReference type="Proteomes" id="UP000565155"/>
    </source>
</evidence>
<dbReference type="eggNOG" id="ENOG5031AS6">
    <property type="taxonomic scope" value="Bacteria"/>
</dbReference>